<dbReference type="OMA" id="CEKEGDW"/>
<keyword evidence="2" id="KW-0547">Nucleotide-binding</keyword>
<dbReference type="GO" id="GO:0005524">
    <property type="term" value="F:ATP binding"/>
    <property type="evidence" value="ECO:0007669"/>
    <property type="project" value="UniProtKB-KW"/>
</dbReference>
<comment type="similarity">
    <text evidence="1">Belongs to the mab-21 family.</text>
</comment>
<dbReference type="SMART" id="SM01265">
    <property type="entry name" value="Mab-21"/>
    <property type="match status" value="1"/>
</dbReference>
<protein>
    <recommendedName>
        <fullName evidence="4">Mab-21-like nucleotidyltransferase domain-containing protein</fullName>
    </recommendedName>
</protein>
<dbReference type="AlphaFoldDB" id="X1ZL89"/>
<keyword evidence="3" id="KW-0067">ATP-binding</keyword>
<reference evidence="6" key="2">
    <citation type="journal article" date="2013" name="Nature">
        <title>Insights into bilaterian evolution from three spiralian genomes.</title>
        <authorList>
            <person name="Simakov O."/>
            <person name="Marletaz F."/>
            <person name="Cho S.J."/>
            <person name="Edsinger-Gonzales E."/>
            <person name="Havlak P."/>
            <person name="Hellsten U."/>
            <person name="Kuo D.H."/>
            <person name="Larsson T."/>
            <person name="Lv J."/>
            <person name="Arendt D."/>
            <person name="Savage R."/>
            <person name="Osoegawa K."/>
            <person name="de Jong P."/>
            <person name="Grimwood J."/>
            <person name="Chapman J.A."/>
            <person name="Shapiro H."/>
            <person name="Aerts A."/>
            <person name="Otillar R.P."/>
            <person name="Terry A.Y."/>
            <person name="Boore J.L."/>
            <person name="Grigoriev I.V."/>
            <person name="Lindberg D.R."/>
            <person name="Seaver E.C."/>
            <person name="Weisblat D.A."/>
            <person name="Putnam N.H."/>
            <person name="Rokhsar D.S."/>
        </authorList>
    </citation>
    <scope>NUCLEOTIDE SEQUENCE</scope>
    <source>
        <strain evidence="6">I ESC-2004</strain>
    </source>
</reference>
<dbReference type="Gene3D" id="3.30.460.90">
    <property type="match status" value="1"/>
</dbReference>
<sequence>MGSLDARLNSYYEDRVAVDSREMERMTDIYQDLKSKVCEFLHNHLPFDIGDPIDRGSSHEGLKIRHADEFDVLIPLKISGSHWSFETYAVDYCFVKIFERVHDYSIPSNLRQDGYLSAAQVRASFQSAVQRFVNQYVGNYTLKLSTHGPAFTLDVCDRLTKLFSVDLVPLVKLGNTWLVAKPHPDSVGIRNHAEGVLWRRSFTHQESHYIRNISHESKKVLKIVKAMRLDNHNQMGMLPSYVYKLAFLHWYHKEKSSSSISANVVSFLSYLSQVLIEEKLHPYPDSEYNVNILKSFTSNSLLNLAHFIRTIARSETKLMAALSLPSDSHQTANLTHRQIPPTVRVPPNCECYLHWSTHNDAVPGFGQKAHIATELGANIQVWRCLHVTDLDGRNTRFTCNESQFNRIVRLRPEIRNCAVFEFACITEHMQGLNDAAERGVKLSSDFLSAARNEENYQIVIQVVQQNREDLPNLRQAKRVPEED</sequence>
<reference evidence="5" key="3">
    <citation type="submission" date="2015-06" db="UniProtKB">
        <authorList>
            <consortium name="EnsemblMetazoa"/>
        </authorList>
    </citation>
    <scope>IDENTIFICATION</scope>
</reference>
<dbReference type="Proteomes" id="UP000014760">
    <property type="component" value="Unassembled WGS sequence"/>
</dbReference>
<dbReference type="EMBL" id="AMQN01023917">
    <property type="status" value="NOT_ANNOTATED_CDS"/>
    <property type="molecule type" value="Genomic_DNA"/>
</dbReference>
<dbReference type="PANTHER" id="PTHR10656:SF42">
    <property type="entry name" value="CYCLIC GMP-AMP SYNTHASE-LIKE PROTEIN-RELATED"/>
    <property type="match status" value="1"/>
</dbReference>
<evidence type="ECO:0000313" key="6">
    <source>
        <dbReference type="Proteomes" id="UP000014760"/>
    </source>
</evidence>
<dbReference type="PANTHER" id="PTHR10656">
    <property type="entry name" value="CELL FATE DETERMINING PROTEIN MAB21-RELATED"/>
    <property type="match status" value="1"/>
</dbReference>
<accession>X1ZL89</accession>
<dbReference type="Gene3D" id="1.10.1410.40">
    <property type="match status" value="1"/>
</dbReference>
<evidence type="ECO:0000256" key="3">
    <source>
        <dbReference type="ARBA" id="ARBA00022840"/>
    </source>
</evidence>
<evidence type="ECO:0000256" key="1">
    <source>
        <dbReference type="ARBA" id="ARBA00008307"/>
    </source>
</evidence>
<evidence type="ECO:0000313" key="5">
    <source>
        <dbReference type="EnsemblMetazoa" id="CapteP188253"/>
    </source>
</evidence>
<organism evidence="5 6">
    <name type="scientific">Capitella teleta</name>
    <name type="common">Polychaete worm</name>
    <dbReference type="NCBI Taxonomy" id="283909"/>
    <lineage>
        <taxon>Eukaryota</taxon>
        <taxon>Metazoa</taxon>
        <taxon>Spiralia</taxon>
        <taxon>Lophotrochozoa</taxon>
        <taxon>Annelida</taxon>
        <taxon>Polychaeta</taxon>
        <taxon>Sedentaria</taxon>
        <taxon>Scolecida</taxon>
        <taxon>Capitellidae</taxon>
        <taxon>Capitella</taxon>
    </lineage>
</organism>
<dbReference type="InterPro" id="IPR046903">
    <property type="entry name" value="Mab-21-like_nuc_Trfase"/>
</dbReference>
<dbReference type="HOGENOM" id="CLU_565305_0_0_1"/>
<keyword evidence="6" id="KW-1185">Reference proteome</keyword>
<dbReference type="Pfam" id="PF03281">
    <property type="entry name" value="Mab-21"/>
    <property type="match status" value="1"/>
</dbReference>
<dbReference type="EnsemblMetazoa" id="CapteT188253">
    <property type="protein sequence ID" value="CapteP188253"/>
    <property type="gene ID" value="CapteG188253"/>
</dbReference>
<reference evidence="6" key="1">
    <citation type="submission" date="2012-12" db="EMBL/GenBank/DDBJ databases">
        <authorList>
            <person name="Hellsten U."/>
            <person name="Grimwood J."/>
            <person name="Chapman J.A."/>
            <person name="Shapiro H."/>
            <person name="Aerts A."/>
            <person name="Otillar R.P."/>
            <person name="Terry A.Y."/>
            <person name="Boore J.L."/>
            <person name="Simakov O."/>
            <person name="Marletaz F."/>
            <person name="Cho S.-J."/>
            <person name="Edsinger-Gonzales E."/>
            <person name="Havlak P."/>
            <person name="Kuo D.-H."/>
            <person name="Larsson T."/>
            <person name="Lv J."/>
            <person name="Arendt D."/>
            <person name="Savage R."/>
            <person name="Osoegawa K."/>
            <person name="de Jong P."/>
            <person name="Lindberg D.R."/>
            <person name="Seaver E.C."/>
            <person name="Weisblat D.A."/>
            <person name="Putnam N.H."/>
            <person name="Grigoriev I.V."/>
            <person name="Rokhsar D.S."/>
        </authorList>
    </citation>
    <scope>NUCLEOTIDE SEQUENCE</scope>
    <source>
        <strain evidence="6">I ESC-2004</strain>
    </source>
</reference>
<evidence type="ECO:0000259" key="4">
    <source>
        <dbReference type="Pfam" id="PF03281"/>
    </source>
</evidence>
<evidence type="ECO:0000256" key="2">
    <source>
        <dbReference type="ARBA" id="ARBA00022741"/>
    </source>
</evidence>
<dbReference type="InterPro" id="IPR024810">
    <property type="entry name" value="MAB21L/cGLR"/>
</dbReference>
<dbReference type="EMBL" id="AMQN01023916">
    <property type="status" value="NOT_ANNOTATED_CDS"/>
    <property type="molecule type" value="Genomic_DNA"/>
</dbReference>
<name>X1ZL89_CAPTE</name>
<feature type="domain" description="Mab-21-like nucleotidyltransferase" evidence="4">
    <location>
        <begin position="59"/>
        <end position="208"/>
    </location>
</feature>
<proteinExistence type="inferred from homology"/>